<protein>
    <recommendedName>
        <fullName evidence="5">DUF2238 domain-containing protein</fullName>
    </recommendedName>
</protein>
<feature type="transmembrane region" description="Helical" evidence="2">
    <location>
        <begin position="12"/>
        <end position="32"/>
    </location>
</feature>
<feature type="transmembrane region" description="Helical" evidence="2">
    <location>
        <begin position="286"/>
        <end position="303"/>
    </location>
</feature>
<feature type="transmembrane region" description="Helical" evidence="2">
    <location>
        <begin position="38"/>
        <end position="56"/>
    </location>
</feature>
<feature type="transmembrane region" description="Helical" evidence="2">
    <location>
        <begin position="91"/>
        <end position="110"/>
    </location>
</feature>
<keyword evidence="2" id="KW-0812">Transmembrane</keyword>
<feature type="transmembrane region" description="Helical" evidence="2">
    <location>
        <begin position="157"/>
        <end position="179"/>
    </location>
</feature>
<keyword evidence="2" id="KW-0472">Membrane</keyword>
<dbReference type="InterPro" id="IPR014509">
    <property type="entry name" value="YjdF-like"/>
</dbReference>
<reference evidence="3 4" key="1">
    <citation type="journal article" date="2019" name="Int. J. Syst. Evol. Microbiol.">
        <title>The Global Catalogue of Microorganisms (GCM) 10K type strain sequencing project: providing services to taxonomists for standard genome sequencing and annotation.</title>
        <authorList>
            <consortium name="The Broad Institute Genomics Platform"/>
            <consortium name="The Broad Institute Genome Sequencing Center for Infectious Disease"/>
            <person name="Wu L."/>
            <person name="Ma J."/>
        </authorList>
    </citation>
    <scope>NUCLEOTIDE SEQUENCE [LARGE SCALE GENOMIC DNA]</scope>
    <source>
        <strain evidence="3 4">CGMCC 1.12543</strain>
    </source>
</reference>
<feature type="transmembrane region" description="Helical" evidence="2">
    <location>
        <begin position="315"/>
        <end position="337"/>
    </location>
</feature>
<evidence type="ECO:0000313" key="4">
    <source>
        <dbReference type="Proteomes" id="UP001596099"/>
    </source>
</evidence>
<dbReference type="AlphaFoldDB" id="A0ABD5RLE7"/>
<dbReference type="RefSeq" id="WP_247414219.1">
    <property type="nucleotide sequence ID" value="NZ_JALLGW010000001.1"/>
</dbReference>
<accession>A0ABD5RLE7</accession>
<dbReference type="EMBL" id="JBHSQH010000001">
    <property type="protein sequence ID" value="MFC5971315.1"/>
    <property type="molecule type" value="Genomic_DNA"/>
</dbReference>
<evidence type="ECO:0008006" key="5">
    <source>
        <dbReference type="Google" id="ProtNLM"/>
    </source>
</evidence>
<dbReference type="Proteomes" id="UP001596099">
    <property type="component" value="Unassembled WGS sequence"/>
</dbReference>
<keyword evidence="2" id="KW-1133">Transmembrane helix</keyword>
<feature type="compositionally biased region" description="Acidic residues" evidence="1">
    <location>
        <begin position="217"/>
        <end position="244"/>
    </location>
</feature>
<gene>
    <name evidence="3" type="ORF">ACFPYI_08245</name>
</gene>
<organism evidence="3 4">
    <name type="scientific">Halomarina salina</name>
    <dbReference type="NCBI Taxonomy" id="1872699"/>
    <lineage>
        <taxon>Archaea</taxon>
        <taxon>Methanobacteriati</taxon>
        <taxon>Methanobacteriota</taxon>
        <taxon>Stenosarchaea group</taxon>
        <taxon>Halobacteria</taxon>
        <taxon>Halobacteriales</taxon>
        <taxon>Natronomonadaceae</taxon>
        <taxon>Halomarina</taxon>
    </lineage>
</organism>
<evidence type="ECO:0000256" key="2">
    <source>
        <dbReference type="SAM" id="Phobius"/>
    </source>
</evidence>
<keyword evidence="4" id="KW-1185">Reference proteome</keyword>
<name>A0ABD5RLE7_9EURY</name>
<feature type="region of interest" description="Disordered" evidence="1">
    <location>
        <begin position="190"/>
        <end position="252"/>
    </location>
</feature>
<sequence>MSLSAVIEGHRLNARLAWAVVLGLTAVAAVDFALGDPVWAVFAAAGVVVAVSPAVRSRDATRMPPWEVLVVVLVPPLVQLVDVPAPLEEVTASVAVAALALVVVVELHVFSSVELTPTVAVALVVVTTTAAVGLWTILRFASDAFLGTGYIEGKVQLMWSIVFATAGGVLAGPLAFAYLRRHESVGRRGFDLGDGETGGADAVTDDEGDGGASATDDGAEMADESETDDGMETEEGTETDEDTGVGEVPNDGDGTGERSLVLAVRAMQLALVGLVLFGVATFRWGLVVNAGVALAVTFLPGVLEHNLALPMNAGLAAWITLAVFLHGVGAVGPYEWFGWYDSVTHTLSATVVAGAGYASARAVDLHYDRLTVPTAYMGAFIVVFVLAFGVVWEIMEFATGGVASVVGGEPVLAQYGSRDIVLDLVFNSLGAVLVAVLGTSRLRGVAGDLASRLGSRG</sequence>
<comment type="caution">
    <text evidence="3">The sequence shown here is derived from an EMBL/GenBank/DDBJ whole genome shotgun (WGS) entry which is preliminary data.</text>
</comment>
<dbReference type="Pfam" id="PF09997">
    <property type="entry name" value="DUF2238"/>
    <property type="match status" value="1"/>
</dbReference>
<feature type="transmembrane region" description="Helical" evidence="2">
    <location>
        <begin position="68"/>
        <end position="85"/>
    </location>
</feature>
<feature type="transmembrane region" description="Helical" evidence="2">
    <location>
        <begin position="260"/>
        <end position="280"/>
    </location>
</feature>
<feature type="transmembrane region" description="Helical" evidence="2">
    <location>
        <begin position="117"/>
        <end position="137"/>
    </location>
</feature>
<proteinExistence type="predicted"/>
<evidence type="ECO:0000313" key="3">
    <source>
        <dbReference type="EMBL" id="MFC5971315.1"/>
    </source>
</evidence>
<feature type="transmembrane region" description="Helical" evidence="2">
    <location>
        <begin position="375"/>
        <end position="395"/>
    </location>
</feature>
<evidence type="ECO:0000256" key="1">
    <source>
        <dbReference type="SAM" id="MobiDB-lite"/>
    </source>
</evidence>